<sequence>MIGMNEMAHPGAKSCRQVCLRAHRKVKTAGWRRFTQIGPGGGTCKITRIVTKSNKTANEPARQAADKTTGRFDWSREPVTIGNILAEAGIPV</sequence>
<gene>
    <name evidence="1" type="ORF">ON753_21970</name>
</gene>
<dbReference type="EMBL" id="JAPEVI010000003">
    <property type="protein sequence ID" value="MCX2725005.1"/>
    <property type="molecule type" value="Genomic_DNA"/>
</dbReference>
<organism evidence="1 2">
    <name type="scientific">Roseibium salinum</name>
    <dbReference type="NCBI Taxonomy" id="1604349"/>
    <lineage>
        <taxon>Bacteria</taxon>
        <taxon>Pseudomonadati</taxon>
        <taxon>Pseudomonadota</taxon>
        <taxon>Alphaproteobacteria</taxon>
        <taxon>Hyphomicrobiales</taxon>
        <taxon>Stappiaceae</taxon>
        <taxon>Roseibium</taxon>
    </lineage>
</organism>
<evidence type="ECO:0000313" key="1">
    <source>
        <dbReference type="EMBL" id="MCX2725005.1"/>
    </source>
</evidence>
<dbReference type="Proteomes" id="UP001300261">
    <property type="component" value="Unassembled WGS sequence"/>
</dbReference>
<protein>
    <submittedName>
        <fullName evidence="1">Uncharacterized protein</fullName>
    </submittedName>
</protein>
<dbReference type="RefSeq" id="WP_265965472.1">
    <property type="nucleotide sequence ID" value="NZ_JAPEVI010000003.1"/>
</dbReference>
<keyword evidence="2" id="KW-1185">Reference proteome</keyword>
<proteinExistence type="predicted"/>
<evidence type="ECO:0000313" key="2">
    <source>
        <dbReference type="Proteomes" id="UP001300261"/>
    </source>
</evidence>
<reference evidence="1 2" key="1">
    <citation type="journal article" date="2016" name="Int. J. Syst. Evol. Microbiol.">
        <title>Labrenzia salina sp. nov., isolated from the rhizosphere of the halophyte Arthrocnemum macrostachyum.</title>
        <authorList>
            <person name="Camacho M."/>
            <person name="Redondo-Gomez S."/>
            <person name="Rodriguez-Llorente I."/>
            <person name="Rohde M."/>
            <person name="Sproer C."/>
            <person name="Schumann P."/>
            <person name="Klenk H.P."/>
            <person name="Montero-Calasanz M.D.C."/>
        </authorList>
    </citation>
    <scope>NUCLEOTIDE SEQUENCE [LARGE SCALE GENOMIC DNA]</scope>
    <source>
        <strain evidence="1 2">DSM 29163</strain>
    </source>
</reference>
<name>A0ABT3R7C6_9HYPH</name>
<accession>A0ABT3R7C6</accession>
<comment type="caution">
    <text evidence="1">The sequence shown here is derived from an EMBL/GenBank/DDBJ whole genome shotgun (WGS) entry which is preliminary data.</text>
</comment>